<evidence type="ECO:0000256" key="1">
    <source>
        <dbReference type="ARBA" id="ARBA00004193"/>
    </source>
</evidence>
<dbReference type="Gene3D" id="3.30.200.20">
    <property type="entry name" value="Phosphorylase Kinase, domain 1"/>
    <property type="match status" value="1"/>
</dbReference>
<evidence type="ECO:0000313" key="7">
    <source>
        <dbReference type="RefSeq" id="XP_019095665.1"/>
    </source>
</evidence>
<dbReference type="SUPFAM" id="SSF56112">
    <property type="entry name" value="Protein kinase-like (PK-like)"/>
    <property type="match status" value="1"/>
</dbReference>
<keyword evidence="3" id="KW-0472">Membrane</keyword>
<organism evidence="6 7">
    <name type="scientific">Camelina sativa</name>
    <name type="common">False flax</name>
    <name type="synonym">Myagrum sativum</name>
    <dbReference type="NCBI Taxonomy" id="90675"/>
    <lineage>
        <taxon>Eukaryota</taxon>
        <taxon>Viridiplantae</taxon>
        <taxon>Streptophyta</taxon>
        <taxon>Embryophyta</taxon>
        <taxon>Tracheophyta</taxon>
        <taxon>Spermatophyta</taxon>
        <taxon>Magnoliopsida</taxon>
        <taxon>eudicotyledons</taxon>
        <taxon>Gunneridae</taxon>
        <taxon>Pentapetalae</taxon>
        <taxon>rosids</taxon>
        <taxon>malvids</taxon>
        <taxon>Brassicales</taxon>
        <taxon>Brassicaceae</taxon>
        <taxon>Camelineae</taxon>
        <taxon>Camelina</taxon>
    </lineage>
</organism>
<keyword evidence="2" id="KW-0808">Transferase</keyword>
<sequence length="400" mass="45491">MSRFFCCVTGETSNSAPPEEVFDDEPLADTESLNRLWRDELQIPDTRSRGVEVIHIAEPDATLFPVTPPLPANCGRPYRWHEILHSTLNFRQKFYLGKGNFGEVYRCHFERTNEVGAVKIQAHNNETGHKEFLAEVTTLHEANHPNVIKLLGRCYGRRNRAIVYEFMPNGTLGRHIFDYMRKSPIPQGLEQPTRVLNWVTRMKIAEGVAEGLIYLHEVLKVINQDIKAGNILLDANFVPKLTDFGLATNVVVNRRGVEKRSKITELKGTMGYIAPEAEQSHWVSTKYDVYSYGVFLIVLFTGRRPYNQNPNETVPDDKRKLTDWFLRVWARYGDVPEAADTALGNTYSVEGLTRIFQTARLCISAEPQGRPPMRDVVGMVRQAAAFPVRVVPLVKRGHTI</sequence>
<evidence type="ECO:0000256" key="2">
    <source>
        <dbReference type="ARBA" id="ARBA00022527"/>
    </source>
</evidence>
<accession>A0ABM1R9H7</accession>
<dbReference type="Gene3D" id="1.10.510.10">
    <property type="entry name" value="Transferase(Phosphotransferase) domain 1"/>
    <property type="match status" value="1"/>
</dbReference>
<proteinExistence type="predicted"/>
<evidence type="ECO:0000313" key="6">
    <source>
        <dbReference type="Proteomes" id="UP000694864"/>
    </source>
</evidence>
<evidence type="ECO:0000256" key="4">
    <source>
        <dbReference type="ARBA" id="ARBA00023288"/>
    </source>
</evidence>
<keyword evidence="2" id="KW-0723">Serine/threonine-protein kinase</keyword>
<dbReference type="GeneID" id="104763593"/>
<dbReference type="InterPro" id="IPR011009">
    <property type="entry name" value="Kinase-like_dom_sf"/>
</dbReference>
<keyword evidence="4" id="KW-0449">Lipoprotein</keyword>
<reference evidence="7" key="2">
    <citation type="submission" date="2025-08" db="UniProtKB">
        <authorList>
            <consortium name="RefSeq"/>
        </authorList>
    </citation>
    <scope>IDENTIFICATION</scope>
    <source>
        <tissue evidence="7">Leaf</tissue>
    </source>
</reference>
<reference evidence="6" key="1">
    <citation type="journal article" date="2014" name="Nat. Commun.">
        <title>The emerging biofuel crop Camelina sativa retains a highly undifferentiated hexaploid genome structure.</title>
        <authorList>
            <person name="Kagale S."/>
            <person name="Koh C."/>
            <person name="Nixon J."/>
            <person name="Bollina V."/>
            <person name="Clarke W.E."/>
            <person name="Tuteja R."/>
            <person name="Spillane C."/>
            <person name="Robinson S.J."/>
            <person name="Links M.G."/>
            <person name="Clarke C."/>
            <person name="Higgins E.E."/>
            <person name="Huebert T."/>
            <person name="Sharpe A.G."/>
            <person name="Parkin I.A."/>
        </authorList>
    </citation>
    <scope>NUCLEOTIDE SEQUENCE [LARGE SCALE GENOMIC DNA]</scope>
    <source>
        <strain evidence="6">cv. DH55</strain>
    </source>
</reference>
<keyword evidence="2" id="KW-0418">Kinase</keyword>
<dbReference type="Proteomes" id="UP000694864">
    <property type="component" value="Chromosome 18"/>
</dbReference>
<keyword evidence="6" id="KW-1185">Reference proteome</keyword>
<comment type="subcellular location">
    <subcellularLocation>
        <location evidence="1">Cell membrane</location>
        <topology evidence="1">Lipid-anchor</topology>
    </subcellularLocation>
</comment>
<dbReference type="PANTHER" id="PTHR47985:SF4">
    <property type="entry name" value="SERINE_THREONINE-PROTEIN KINASE PBL27"/>
    <property type="match status" value="1"/>
</dbReference>
<feature type="domain" description="Protein kinase" evidence="5">
    <location>
        <begin position="90"/>
        <end position="386"/>
    </location>
</feature>
<dbReference type="Pfam" id="PF00069">
    <property type="entry name" value="Pkinase"/>
    <property type="match status" value="1"/>
</dbReference>
<dbReference type="RefSeq" id="XP_019095665.1">
    <property type="nucleotide sequence ID" value="XM_019240120.1"/>
</dbReference>
<protein>
    <submittedName>
        <fullName evidence="7">Serine/threonine-protein kinase CDL1-like</fullName>
    </submittedName>
</protein>
<dbReference type="PANTHER" id="PTHR47985">
    <property type="entry name" value="OS07G0668900 PROTEIN"/>
    <property type="match status" value="1"/>
</dbReference>
<gene>
    <name evidence="7" type="primary">LOC104763593</name>
</gene>
<evidence type="ECO:0000256" key="3">
    <source>
        <dbReference type="ARBA" id="ARBA00023136"/>
    </source>
</evidence>
<dbReference type="InterPro" id="IPR000719">
    <property type="entry name" value="Prot_kinase_dom"/>
</dbReference>
<name>A0ABM1R9H7_CAMSA</name>
<dbReference type="SMART" id="SM00220">
    <property type="entry name" value="S_TKc"/>
    <property type="match status" value="1"/>
</dbReference>
<evidence type="ECO:0000259" key="5">
    <source>
        <dbReference type="PROSITE" id="PS50011"/>
    </source>
</evidence>
<dbReference type="PROSITE" id="PS50011">
    <property type="entry name" value="PROTEIN_KINASE_DOM"/>
    <property type="match status" value="1"/>
</dbReference>